<dbReference type="GO" id="GO:0047343">
    <property type="term" value="F:glucose-1-phosphate cytidylyltransferase activity"/>
    <property type="evidence" value="ECO:0007669"/>
    <property type="project" value="InterPro"/>
</dbReference>
<name>A0A2S2CVH9_9PROT</name>
<gene>
    <name evidence="2" type="primary">rfbF</name>
    <name evidence="2" type="ORF">DEW08_20715</name>
</gene>
<dbReference type="GO" id="GO:0009243">
    <property type="term" value="P:O antigen biosynthetic process"/>
    <property type="evidence" value="ECO:0007669"/>
    <property type="project" value="InterPro"/>
</dbReference>
<protein>
    <submittedName>
        <fullName evidence="2">Glucose-1-phosphate cytidylyltransferase</fullName>
    </submittedName>
</protein>
<evidence type="ECO:0000313" key="3">
    <source>
        <dbReference type="Proteomes" id="UP000245629"/>
    </source>
</evidence>
<dbReference type="SUPFAM" id="SSF53448">
    <property type="entry name" value="Nucleotide-diphospho-sugar transferases"/>
    <property type="match status" value="1"/>
</dbReference>
<dbReference type="NCBIfam" id="TIGR02623">
    <property type="entry name" value="G1P_cyt_trans"/>
    <property type="match status" value="1"/>
</dbReference>
<dbReference type="RefSeq" id="WP_109330820.1">
    <property type="nucleotide sequence ID" value="NZ_CP029354.1"/>
</dbReference>
<keyword evidence="3" id="KW-1185">Reference proteome</keyword>
<keyword evidence="2" id="KW-0548">Nucleotidyltransferase</keyword>
<organism evidence="2 3">
    <name type="scientific">Azospirillum thermophilum</name>
    <dbReference type="NCBI Taxonomy" id="2202148"/>
    <lineage>
        <taxon>Bacteria</taxon>
        <taxon>Pseudomonadati</taxon>
        <taxon>Pseudomonadota</taxon>
        <taxon>Alphaproteobacteria</taxon>
        <taxon>Rhodospirillales</taxon>
        <taxon>Azospirillaceae</taxon>
        <taxon>Azospirillum</taxon>
    </lineage>
</organism>
<evidence type="ECO:0000313" key="2">
    <source>
        <dbReference type="EMBL" id="AWK88488.1"/>
    </source>
</evidence>
<dbReference type="InterPro" id="IPR046981">
    <property type="entry name" value="G1P_cyt_trans"/>
</dbReference>
<dbReference type="Pfam" id="PF00483">
    <property type="entry name" value="NTP_transferase"/>
    <property type="match status" value="1"/>
</dbReference>
<dbReference type="Gene3D" id="3.90.550.10">
    <property type="entry name" value="Spore Coat Polysaccharide Biosynthesis Protein SpsA, Chain A"/>
    <property type="match status" value="1"/>
</dbReference>
<proteinExistence type="predicted"/>
<dbReference type="InterPro" id="IPR029044">
    <property type="entry name" value="Nucleotide-diphossugar_trans"/>
</dbReference>
<sequence>MKVAILAGGKGTRLAEETVYRPKPLVEVGGRPILWHVMRYFGHYGFKEFLIATGYKKEMIARYFADYHMASRNLSVDLSTGNISAHGGEVLDWLVHLIDTGDETMTGGRIKRLAPYIGNETFLLTWCDGVADIDLDELIAFHRAHGRLATVTAVRPPSRFGKLQIDGRAVTEFTEKPADGESWINGAFFVLEPGVFDYIDGDETMWEQEPMRRLAADGQVMAYQHGAFWQCMDTVRDRDTLQSLWDAGKAPWKVWA</sequence>
<reference evidence="3" key="1">
    <citation type="submission" date="2018-05" db="EMBL/GenBank/DDBJ databases">
        <title>Azospirillum thermophila sp. nov., a novel isolated from hot spring.</title>
        <authorList>
            <person name="Zhao Z."/>
        </authorList>
    </citation>
    <scope>NUCLEOTIDE SEQUENCE [LARGE SCALE GENOMIC DNA]</scope>
    <source>
        <strain evidence="3">CFH 70021</strain>
    </source>
</reference>
<accession>A0A2S2CVH9</accession>
<evidence type="ECO:0000259" key="1">
    <source>
        <dbReference type="Pfam" id="PF00483"/>
    </source>
</evidence>
<dbReference type="EMBL" id="CP029354">
    <property type="protein sequence ID" value="AWK88488.1"/>
    <property type="molecule type" value="Genomic_DNA"/>
</dbReference>
<dbReference type="AlphaFoldDB" id="A0A2S2CVH9"/>
<dbReference type="CDD" id="cd02524">
    <property type="entry name" value="G1P_cytidylyltransferase"/>
    <property type="match status" value="1"/>
</dbReference>
<keyword evidence="2" id="KW-0808">Transferase</keyword>
<feature type="domain" description="Nucleotidyl transferase" evidence="1">
    <location>
        <begin position="4"/>
        <end position="220"/>
    </location>
</feature>
<dbReference type="PANTHER" id="PTHR47183:SF1">
    <property type="entry name" value="GLUCOSE-1-PHOSPHATE CYTIDYLYLTRANSFERASE"/>
    <property type="match status" value="1"/>
</dbReference>
<dbReference type="InterPro" id="IPR005835">
    <property type="entry name" value="NTP_transferase_dom"/>
</dbReference>
<dbReference type="Proteomes" id="UP000245629">
    <property type="component" value="Chromosome 3"/>
</dbReference>
<dbReference type="OrthoDB" id="9814110at2"/>
<dbReference type="PANTHER" id="PTHR47183">
    <property type="entry name" value="GLUCOSE-1-PHOSPHATE CYTIDYLYLTRANSFERASE-RELATED"/>
    <property type="match status" value="1"/>
</dbReference>
<dbReference type="KEGG" id="azz:DEW08_20715"/>
<dbReference type="InterPro" id="IPR013446">
    <property type="entry name" value="G1P_cyt_trans-like"/>
</dbReference>